<evidence type="ECO:0000313" key="1">
    <source>
        <dbReference type="EMBL" id="GIX72509.1"/>
    </source>
</evidence>
<gene>
    <name evidence="1" type="ORF">CEXT_753771</name>
</gene>
<organism evidence="1 2">
    <name type="scientific">Caerostris extrusa</name>
    <name type="common">Bark spider</name>
    <name type="synonym">Caerostris bankana</name>
    <dbReference type="NCBI Taxonomy" id="172846"/>
    <lineage>
        <taxon>Eukaryota</taxon>
        <taxon>Metazoa</taxon>
        <taxon>Ecdysozoa</taxon>
        <taxon>Arthropoda</taxon>
        <taxon>Chelicerata</taxon>
        <taxon>Arachnida</taxon>
        <taxon>Araneae</taxon>
        <taxon>Araneomorphae</taxon>
        <taxon>Entelegynae</taxon>
        <taxon>Araneoidea</taxon>
        <taxon>Araneidae</taxon>
        <taxon>Caerostris</taxon>
    </lineage>
</organism>
<dbReference type="AlphaFoldDB" id="A0AAV4MNY1"/>
<keyword evidence="2" id="KW-1185">Reference proteome</keyword>
<evidence type="ECO:0008006" key="3">
    <source>
        <dbReference type="Google" id="ProtNLM"/>
    </source>
</evidence>
<comment type="caution">
    <text evidence="1">The sequence shown here is derived from an EMBL/GenBank/DDBJ whole genome shotgun (WGS) entry which is preliminary data.</text>
</comment>
<dbReference type="Proteomes" id="UP001054945">
    <property type="component" value="Unassembled WGS sequence"/>
</dbReference>
<protein>
    <recommendedName>
        <fullName evidence="3">Reverse transcriptase domain-containing protein</fullName>
    </recommendedName>
</protein>
<reference evidence="1 2" key="1">
    <citation type="submission" date="2021-06" db="EMBL/GenBank/DDBJ databases">
        <title>Caerostris extrusa draft genome.</title>
        <authorList>
            <person name="Kono N."/>
            <person name="Arakawa K."/>
        </authorList>
    </citation>
    <scope>NUCLEOTIDE SEQUENCE [LARGE SCALE GENOMIC DNA]</scope>
</reference>
<accession>A0AAV4MNY1</accession>
<proteinExistence type="predicted"/>
<dbReference type="EMBL" id="BPLR01002322">
    <property type="protein sequence ID" value="GIX72509.1"/>
    <property type="molecule type" value="Genomic_DNA"/>
</dbReference>
<name>A0AAV4MNY1_CAEEX</name>
<sequence length="182" mass="21401">MYADDTAIVTKHQDCNIILENLIRWKIKIFNENDIRGTSACIARRLINVNIMLPARRCQLMGSSFPEPSLVGKTKLFGHLEKEIEEVERHKPFQKIAGQFNQKRKTQTILPKSRKSESWKTQTIPKDCWKSEEFFLNQKELEDTNHSKRLSIVRRRILPKSERVGRHKPFQKITDNLKKNSC</sequence>
<evidence type="ECO:0000313" key="2">
    <source>
        <dbReference type="Proteomes" id="UP001054945"/>
    </source>
</evidence>